<dbReference type="RefSeq" id="WP_157330551.1">
    <property type="nucleotide sequence ID" value="NZ_LEKL01000083.1"/>
</dbReference>
<gene>
    <name evidence="1" type="ORF">EDC16_10947</name>
</gene>
<evidence type="ECO:0000313" key="2">
    <source>
        <dbReference type="Proteomes" id="UP000294619"/>
    </source>
</evidence>
<protein>
    <submittedName>
        <fullName evidence="1">Uncharacterized protein</fullName>
    </submittedName>
</protein>
<organism evidence="1 2">
    <name type="scientific">Testudinibacter aquarius</name>
    <dbReference type="NCBI Taxonomy" id="1524974"/>
    <lineage>
        <taxon>Bacteria</taxon>
        <taxon>Pseudomonadati</taxon>
        <taxon>Pseudomonadota</taxon>
        <taxon>Gammaproteobacteria</taxon>
        <taxon>Pasteurellales</taxon>
        <taxon>Pasteurellaceae</taxon>
        <taxon>Testudinibacter</taxon>
    </lineage>
</organism>
<evidence type="ECO:0000313" key="1">
    <source>
        <dbReference type="EMBL" id="TCV85269.1"/>
    </source>
</evidence>
<comment type="caution">
    <text evidence="1">The sequence shown here is derived from an EMBL/GenBank/DDBJ whole genome shotgun (WGS) entry which is preliminary data.</text>
</comment>
<proteinExistence type="predicted"/>
<reference evidence="1 2" key="1">
    <citation type="submission" date="2019-03" db="EMBL/GenBank/DDBJ databases">
        <title>Genomic Encyclopedia of Type Strains, Phase IV (KMG-IV): sequencing the most valuable type-strain genomes for metagenomic binning, comparative biology and taxonomic classification.</title>
        <authorList>
            <person name="Goeker M."/>
        </authorList>
    </citation>
    <scope>NUCLEOTIDE SEQUENCE [LARGE SCALE GENOMIC DNA]</scope>
    <source>
        <strain evidence="1 2">DSM 28140</strain>
    </source>
</reference>
<accession>A0A4V2W1R4</accession>
<dbReference type="Proteomes" id="UP000294619">
    <property type="component" value="Unassembled WGS sequence"/>
</dbReference>
<dbReference type="AlphaFoldDB" id="A0A4V2W1R4"/>
<dbReference type="EMBL" id="SMCP01000009">
    <property type="protein sequence ID" value="TCV85269.1"/>
    <property type="molecule type" value="Genomic_DNA"/>
</dbReference>
<name>A0A4V2W1R4_9PAST</name>
<sequence>MRRSRVFFKPKKSLSLQNNHRRLLRLRQRKRIKARIEERHWFQFLVEQQ</sequence>